<keyword evidence="3 6" id="KW-0812">Transmembrane</keyword>
<comment type="caution">
    <text evidence="7">The sequence shown here is derived from an EMBL/GenBank/DDBJ whole genome shotgun (WGS) entry which is preliminary data.</text>
</comment>
<dbReference type="InterPro" id="IPR051598">
    <property type="entry name" value="TSUP/Inactive_protease-like"/>
</dbReference>
<evidence type="ECO:0000256" key="4">
    <source>
        <dbReference type="ARBA" id="ARBA00022989"/>
    </source>
</evidence>
<feature type="transmembrane region" description="Helical" evidence="6">
    <location>
        <begin position="216"/>
        <end position="235"/>
    </location>
</feature>
<protein>
    <recommendedName>
        <fullName evidence="6">Probable membrane transporter protein</fullName>
    </recommendedName>
</protein>
<feature type="transmembrane region" description="Helical" evidence="6">
    <location>
        <begin position="186"/>
        <end position="204"/>
    </location>
</feature>
<keyword evidence="8" id="KW-1185">Reference proteome</keyword>
<evidence type="ECO:0000256" key="1">
    <source>
        <dbReference type="ARBA" id="ARBA00004141"/>
    </source>
</evidence>
<comment type="subcellular location">
    <subcellularLocation>
        <location evidence="6">Cell membrane</location>
        <topology evidence="6">Multi-pass membrane protein</topology>
    </subcellularLocation>
    <subcellularLocation>
        <location evidence="1">Membrane</location>
        <topology evidence="1">Multi-pass membrane protein</topology>
    </subcellularLocation>
</comment>
<evidence type="ECO:0000256" key="5">
    <source>
        <dbReference type="ARBA" id="ARBA00023136"/>
    </source>
</evidence>
<dbReference type="Proteomes" id="UP001165283">
    <property type="component" value="Unassembled WGS sequence"/>
</dbReference>
<feature type="transmembrane region" description="Helical" evidence="6">
    <location>
        <begin position="73"/>
        <end position="90"/>
    </location>
</feature>
<feature type="transmembrane region" description="Helical" evidence="6">
    <location>
        <begin position="150"/>
        <end position="180"/>
    </location>
</feature>
<feature type="transmembrane region" description="Helical" evidence="6">
    <location>
        <begin position="96"/>
        <end position="116"/>
    </location>
</feature>
<dbReference type="Pfam" id="PF01925">
    <property type="entry name" value="TauE"/>
    <property type="match status" value="1"/>
</dbReference>
<evidence type="ECO:0000313" key="8">
    <source>
        <dbReference type="Proteomes" id="UP001165283"/>
    </source>
</evidence>
<dbReference type="PANTHER" id="PTHR43701:SF2">
    <property type="entry name" value="MEMBRANE TRANSPORTER PROTEIN YJNA-RELATED"/>
    <property type="match status" value="1"/>
</dbReference>
<keyword evidence="4 6" id="KW-1133">Transmembrane helix</keyword>
<keyword evidence="5 6" id="KW-0472">Membrane</keyword>
<name>A0ABT1A6U4_9PSEU</name>
<keyword evidence="6" id="KW-1003">Cell membrane</keyword>
<dbReference type="InterPro" id="IPR002781">
    <property type="entry name" value="TM_pro_TauE-like"/>
</dbReference>
<dbReference type="PANTHER" id="PTHR43701">
    <property type="entry name" value="MEMBRANE TRANSPORTER PROTEIN MJ0441-RELATED"/>
    <property type="match status" value="1"/>
</dbReference>
<dbReference type="EMBL" id="JAGSOV010000057">
    <property type="protein sequence ID" value="MCO1658656.1"/>
    <property type="molecule type" value="Genomic_DNA"/>
</dbReference>
<proteinExistence type="inferred from homology"/>
<evidence type="ECO:0000256" key="6">
    <source>
        <dbReference type="RuleBase" id="RU363041"/>
    </source>
</evidence>
<organism evidence="7 8">
    <name type="scientific">Pseudonocardia humida</name>
    <dbReference type="NCBI Taxonomy" id="2800819"/>
    <lineage>
        <taxon>Bacteria</taxon>
        <taxon>Bacillati</taxon>
        <taxon>Actinomycetota</taxon>
        <taxon>Actinomycetes</taxon>
        <taxon>Pseudonocardiales</taxon>
        <taxon>Pseudonocardiaceae</taxon>
        <taxon>Pseudonocardia</taxon>
    </lineage>
</organism>
<comment type="similarity">
    <text evidence="2 6">Belongs to the 4-toluene sulfonate uptake permease (TSUP) (TC 2.A.102) family.</text>
</comment>
<evidence type="ECO:0000256" key="3">
    <source>
        <dbReference type="ARBA" id="ARBA00022692"/>
    </source>
</evidence>
<feature type="transmembrane region" description="Helical" evidence="6">
    <location>
        <begin position="247"/>
        <end position="267"/>
    </location>
</feature>
<evidence type="ECO:0000256" key="2">
    <source>
        <dbReference type="ARBA" id="ARBA00009142"/>
    </source>
</evidence>
<evidence type="ECO:0000313" key="7">
    <source>
        <dbReference type="EMBL" id="MCO1658656.1"/>
    </source>
</evidence>
<sequence>MIGLLAAGLGLLVGGVIGGLGGGGGVLTVPVLVYLLGQPVPDATTGSIVIVGAAALVGGLARARSGDVDWPTGLGFGLVGIPTAVLGSLANRAVPGPVLLLGVAALTLTAAAAMLLDARRHPAGPVDEAPSGDVRTGGVATRRARALVPIALWGAGTGFLTGLLGVGGGFLVVPVLVVVLRLTTPRAIGTSLVVIAVNAAAALAPRMGGPEPDWTVVGPFALAAVVATLAGKLVADRLPGPTLARAFAVMIGAVGLAVGVQSIFALLG</sequence>
<dbReference type="RefSeq" id="WP_252442867.1">
    <property type="nucleotide sequence ID" value="NZ_JAGSOV010000057.1"/>
</dbReference>
<gene>
    <name evidence="7" type="ORF">KDL28_26675</name>
</gene>
<reference evidence="7" key="1">
    <citation type="submission" date="2021-04" db="EMBL/GenBank/DDBJ databases">
        <title>Pseudonocardia sp. nov., isolated from sandy soil of mangrove forest.</title>
        <authorList>
            <person name="Zan Z."/>
            <person name="Huang R."/>
            <person name="Liu W."/>
        </authorList>
    </citation>
    <scope>NUCLEOTIDE SEQUENCE</scope>
    <source>
        <strain evidence="7">S2-4</strain>
    </source>
</reference>
<accession>A0ABT1A6U4</accession>
<feature type="transmembrane region" description="Helical" evidence="6">
    <location>
        <begin position="43"/>
        <end position="61"/>
    </location>
</feature>